<dbReference type="GO" id="GO:0006144">
    <property type="term" value="P:purine nucleobase metabolic process"/>
    <property type="evidence" value="ECO:0007669"/>
    <property type="project" value="UniProtKB-KW"/>
</dbReference>
<comment type="function">
    <text evidence="2">Catalyzes the hydrolysis of 5-hydroxyisourate (HIU) to 2-oxo-4-hydroxy-4-carboxy-5-ureidoimidazoline (OHCU).</text>
</comment>
<dbReference type="PANTHER" id="PTHR10395">
    <property type="entry name" value="URICASE AND TRANSTHYRETIN-RELATED"/>
    <property type="match status" value="1"/>
</dbReference>
<comment type="subunit">
    <text evidence="4 8">Homotetramer.</text>
</comment>
<dbReference type="RefSeq" id="WP_093244519.1">
    <property type="nucleotide sequence ID" value="NZ_FNQF01000008.1"/>
</dbReference>
<evidence type="ECO:0000256" key="5">
    <source>
        <dbReference type="ARBA" id="ARBA00022631"/>
    </source>
</evidence>
<evidence type="ECO:0000256" key="8">
    <source>
        <dbReference type="RuleBase" id="RU361270"/>
    </source>
</evidence>
<evidence type="ECO:0000256" key="3">
    <source>
        <dbReference type="ARBA" id="ARBA00009850"/>
    </source>
</evidence>
<dbReference type="InterPro" id="IPR023416">
    <property type="entry name" value="Transthyretin/HIU_hydrolase_d"/>
</dbReference>
<dbReference type="SUPFAM" id="SSF49472">
    <property type="entry name" value="Transthyretin (synonym: prealbumin)"/>
    <property type="match status" value="1"/>
</dbReference>
<dbReference type="InterPro" id="IPR014306">
    <property type="entry name" value="Hydroxyisourate_hydrolase"/>
</dbReference>
<dbReference type="PRINTS" id="PR00189">
    <property type="entry name" value="TRNSTHYRETIN"/>
</dbReference>
<evidence type="ECO:0000259" key="10">
    <source>
        <dbReference type="SMART" id="SM00095"/>
    </source>
</evidence>
<evidence type="ECO:0000313" key="12">
    <source>
        <dbReference type="Proteomes" id="UP000198820"/>
    </source>
</evidence>
<keyword evidence="9" id="KW-0732">Signal</keyword>
<feature type="binding site" evidence="7">
    <location>
        <position position="69"/>
    </location>
    <ligand>
        <name>substrate</name>
    </ligand>
</feature>
<feature type="binding site" evidence="7">
    <location>
        <position position="29"/>
    </location>
    <ligand>
        <name>substrate</name>
    </ligand>
</feature>
<feature type="binding site" evidence="7">
    <location>
        <position position="132"/>
    </location>
    <ligand>
        <name>substrate</name>
    </ligand>
</feature>
<evidence type="ECO:0000313" key="11">
    <source>
        <dbReference type="EMBL" id="SEA60249.1"/>
    </source>
</evidence>
<evidence type="ECO:0000256" key="1">
    <source>
        <dbReference type="ARBA" id="ARBA00001043"/>
    </source>
</evidence>
<feature type="domain" description="Transthyretin/hydroxyisourate hydrolase" evidence="10">
    <location>
        <begin position="21"/>
        <end position="134"/>
    </location>
</feature>
<sequence length="135" mass="15557">MKTILFSLVFSFISLTSFAQQKEGQLSTHILDISTGQPAPNVEVQLEKYNAQNDTWHLVATKKTLTSGRINDFLSQQQDNLGIYKLRFKTKAYFKSNDINSFYPYIEVVFEIENQKHYHVPITLSAYGYSTYRGS</sequence>
<comment type="similarity">
    <text evidence="3 8">Belongs to the transthyretin family. 5-hydroxyisourate hydrolase subfamily.</text>
</comment>
<evidence type="ECO:0000256" key="2">
    <source>
        <dbReference type="ARBA" id="ARBA00002704"/>
    </source>
</evidence>
<organism evidence="11 12">
    <name type="scientific">Psychroflexus halocasei</name>
    <dbReference type="NCBI Taxonomy" id="908615"/>
    <lineage>
        <taxon>Bacteria</taxon>
        <taxon>Pseudomonadati</taxon>
        <taxon>Bacteroidota</taxon>
        <taxon>Flavobacteriia</taxon>
        <taxon>Flavobacteriales</taxon>
        <taxon>Flavobacteriaceae</taxon>
        <taxon>Psychroflexus</taxon>
    </lineage>
</organism>
<dbReference type="PANTHER" id="PTHR10395:SF7">
    <property type="entry name" value="5-HYDROXYISOURATE HYDROLASE"/>
    <property type="match status" value="1"/>
</dbReference>
<accession>A0A1H4CIU5</accession>
<dbReference type="InterPro" id="IPR000895">
    <property type="entry name" value="Transthyretin/HIU_hydrolase"/>
</dbReference>
<comment type="catalytic activity">
    <reaction evidence="1 8">
        <text>5-hydroxyisourate + H2O = 5-hydroxy-2-oxo-4-ureido-2,5-dihydro-1H-imidazole-5-carboxylate + H(+)</text>
        <dbReference type="Rhea" id="RHEA:23736"/>
        <dbReference type="ChEBI" id="CHEBI:15377"/>
        <dbReference type="ChEBI" id="CHEBI:15378"/>
        <dbReference type="ChEBI" id="CHEBI:18072"/>
        <dbReference type="ChEBI" id="CHEBI:58639"/>
        <dbReference type="EC" id="3.5.2.17"/>
    </reaction>
</comment>
<protein>
    <recommendedName>
        <fullName evidence="8">5-hydroxyisourate hydrolase</fullName>
        <shortName evidence="8">HIU hydrolase</shortName>
        <shortName evidence="8">HIUHase</shortName>
        <ecNumber evidence="8">3.5.2.17</ecNumber>
    </recommendedName>
</protein>
<dbReference type="EC" id="3.5.2.17" evidence="8"/>
<evidence type="ECO:0000256" key="4">
    <source>
        <dbReference type="ARBA" id="ARBA00011881"/>
    </source>
</evidence>
<dbReference type="Gene3D" id="2.60.40.180">
    <property type="entry name" value="Transthyretin/hydroxyisourate hydrolase domain"/>
    <property type="match status" value="1"/>
</dbReference>
<gene>
    <name evidence="11" type="ORF">SAMN05421540_10830</name>
</gene>
<dbReference type="EMBL" id="FNQF01000008">
    <property type="protein sequence ID" value="SEA60249.1"/>
    <property type="molecule type" value="Genomic_DNA"/>
</dbReference>
<dbReference type="NCBIfam" id="TIGR02962">
    <property type="entry name" value="hdxy_isourate"/>
    <property type="match status" value="1"/>
</dbReference>
<proteinExistence type="inferred from homology"/>
<feature type="signal peptide" evidence="9">
    <location>
        <begin position="1"/>
        <end position="19"/>
    </location>
</feature>
<keyword evidence="5 8" id="KW-0659">Purine metabolism</keyword>
<dbReference type="InterPro" id="IPR023418">
    <property type="entry name" value="Thyroxine_BS"/>
</dbReference>
<evidence type="ECO:0000256" key="9">
    <source>
        <dbReference type="SAM" id="SignalP"/>
    </source>
</evidence>
<dbReference type="Pfam" id="PF00576">
    <property type="entry name" value="Transthyretin"/>
    <property type="match status" value="1"/>
</dbReference>
<dbReference type="STRING" id="908615.SAMN05421540_10830"/>
<keyword evidence="12" id="KW-1185">Reference proteome</keyword>
<name>A0A1H4CIU5_9FLAO</name>
<reference evidence="11 12" key="1">
    <citation type="submission" date="2016-10" db="EMBL/GenBank/DDBJ databases">
        <authorList>
            <person name="de Groot N.N."/>
        </authorList>
    </citation>
    <scope>NUCLEOTIDE SEQUENCE [LARGE SCALE GENOMIC DNA]</scope>
    <source>
        <strain evidence="11 12">DSM 23581</strain>
    </source>
</reference>
<dbReference type="Proteomes" id="UP000198820">
    <property type="component" value="Unassembled WGS sequence"/>
</dbReference>
<dbReference type="InterPro" id="IPR036817">
    <property type="entry name" value="Transthyretin/HIU_hydrolase_sf"/>
</dbReference>
<feature type="chain" id="PRO_5011547371" description="5-hydroxyisourate hydrolase" evidence="9">
    <location>
        <begin position="20"/>
        <end position="135"/>
    </location>
</feature>
<dbReference type="CDD" id="cd05822">
    <property type="entry name" value="TLP_HIUase"/>
    <property type="match status" value="1"/>
</dbReference>
<evidence type="ECO:0000256" key="7">
    <source>
        <dbReference type="PIRSR" id="PIRSR600895-51"/>
    </source>
</evidence>
<dbReference type="SMART" id="SM00095">
    <property type="entry name" value="TR_THY"/>
    <property type="match status" value="1"/>
</dbReference>
<evidence type="ECO:0000256" key="6">
    <source>
        <dbReference type="ARBA" id="ARBA00022801"/>
    </source>
</evidence>
<keyword evidence="6 8" id="KW-0378">Hydrolase</keyword>
<dbReference type="AlphaFoldDB" id="A0A1H4CIU5"/>
<dbReference type="GO" id="GO:0033971">
    <property type="term" value="F:hydroxyisourate hydrolase activity"/>
    <property type="evidence" value="ECO:0007669"/>
    <property type="project" value="UniProtKB-EC"/>
</dbReference>
<dbReference type="PROSITE" id="PS00768">
    <property type="entry name" value="TRANSTHYRETIN_1"/>
    <property type="match status" value="1"/>
</dbReference>